<evidence type="ECO:0000313" key="1">
    <source>
        <dbReference type="EMBL" id="KAK6500418.1"/>
    </source>
</evidence>
<evidence type="ECO:0000313" key="2">
    <source>
        <dbReference type="Proteomes" id="UP001370758"/>
    </source>
</evidence>
<protein>
    <recommendedName>
        <fullName evidence="3">F-box domain-containing protein</fullName>
    </recommendedName>
</protein>
<keyword evidence="2" id="KW-1185">Reference proteome</keyword>
<sequence>MSRATNQRISSLTLSASKNIPRLEQLPVDIKISILETLDDPESLFALMNCCTAFRGLYDAQQSIGVLFRSLKVRVGRAGWLVYVIDRVFKMKKEWEDKMWEKRVGNFAPSSSRENQKGLGEGGSKTKDAFSMIDALKQVEGGYGGGMSKEETKATVRELYQIFRVAKWLWDTCHGALVEMAENERPHRRKRLQPLKPQTPMWLKFIAMMSRGEFETAVYEYWILSRVADSHVGNDWNQKFREGESGGEKVWGRVLFEVFGNPSCEYDLRRFHRLNAIREFVGQSLGRYLLKCGDFAQGLFPDNADTTDPDNKDVKQKGKEKCSEHEVKHNMVLQSDVAPLEQHIRSYVSFEFRNATAMILPREHDCTGYIRFMIRALDLSGVVRLLQSDYDQACETLMLLMPPRFYYGSMHKMVAEEVHRHLRRVCSENKRFGETILFK</sequence>
<organism evidence="1 2">
    <name type="scientific">Arthrobotrys musiformis</name>
    <dbReference type="NCBI Taxonomy" id="47236"/>
    <lineage>
        <taxon>Eukaryota</taxon>
        <taxon>Fungi</taxon>
        <taxon>Dikarya</taxon>
        <taxon>Ascomycota</taxon>
        <taxon>Pezizomycotina</taxon>
        <taxon>Orbiliomycetes</taxon>
        <taxon>Orbiliales</taxon>
        <taxon>Orbiliaceae</taxon>
        <taxon>Arthrobotrys</taxon>
    </lineage>
</organism>
<comment type="caution">
    <text evidence="1">The sequence shown here is derived from an EMBL/GenBank/DDBJ whole genome shotgun (WGS) entry which is preliminary data.</text>
</comment>
<name>A0AAV9W1N9_9PEZI</name>
<reference evidence="1 2" key="1">
    <citation type="submission" date="2023-08" db="EMBL/GenBank/DDBJ databases">
        <authorList>
            <person name="Palmer J.M."/>
        </authorList>
    </citation>
    <scope>NUCLEOTIDE SEQUENCE [LARGE SCALE GENOMIC DNA]</scope>
    <source>
        <strain evidence="1 2">TWF481</strain>
    </source>
</reference>
<dbReference type="EMBL" id="JAVHJL010000007">
    <property type="protein sequence ID" value="KAK6500418.1"/>
    <property type="molecule type" value="Genomic_DNA"/>
</dbReference>
<gene>
    <name evidence="1" type="ORF">TWF481_010762</name>
</gene>
<evidence type="ECO:0008006" key="3">
    <source>
        <dbReference type="Google" id="ProtNLM"/>
    </source>
</evidence>
<accession>A0AAV9W1N9</accession>
<dbReference type="Proteomes" id="UP001370758">
    <property type="component" value="Unassembled WGS sequence"/>
</dbReference>
<proteinExistence type="predicted"/>
<dbReference type="AlphaFoldDB" id="A0AAV9W1N9"/>